<dbReference type="InterPro" id="IPR000073">
    <property type="entry name" value="AB_hydrolase_1"/>
</dbReference>
<dbReference type="Proteomes" id="UP000289482">
    <property type="component" value="Unassembled WGS sequence"/>
</dbReference>
<evidence type="ECO:0000313" key="2">
    <source>
        <dbReference type="EMBL" id="RXS63312.1"/>
    </source>
</evidence>
<keyword evidence="3" id="KW-1185">Reference proteome</keyword>
<dbReference type="Gene3D" id="3.40.50.1820">
    <property type="entry name" value="alpha/beta hydrolase"/>
    <property type="match status" value="1"/>
</dbReference>
<organism evidence="2 3">
    <name type="scientific">Streptomyces sioyaensis</name>
    <dbReference type="NCBI Taxonomy" id="67364"/>
    <lineage>
        <taxon>Bacteria</taxon>
        <taxon>Bacillati</taxon>
        <taxon>Actinomycetota</taxon>
        <taxon>Actinomycetes</taxon>
        <taxon>Kitasatosporales</taxon>
        <taxon>Streptomycetaceae</taxon>
        <taxon>Streptomyces</taxon>
    </lineage>
</organism>
<dbReference type="AlphaFoldDB" id="A0A4Q1QVX1"/>
<comment type="caution">
    <text evidence="2">The sequence shown here is derived from an EMBL/GenBank/DDBJ whole genome shotgun (WGS) entry which is preliminary data.</text>
</comment>
<accession>A0A4Q1QVX1</accession>
<evidence type="ECO:0000313" key="3">
    <source>
        <dbReference type="Proteomes" id="UP000289482"/>
    </source>
</evidence>
<dbReference type="Pfam" id="PF00561">
    <property type="entry name" value="Abhydrolase_1"/>
    <property type="match status" value="1"/>
</dbReference>
<dbReference type="GO" id="GO:0016787">
    <property type="term" value="F:hydrolase activity"/>
    <property type="evidence" value="ECO:0007669"/>
    <property type="project" value="UniProtKB-KW"/>
</dbReference>
<name>A0A4Q1QVX1_9ACTN</name>
<dbReference type="PANTHER" id="PTHR43798:SF33">
    <property type="entry name" value="HYDROLASE, PUTATIVE (AFU_ORTHOLOGUE AFUA_2G14860)-RELATED"/>
    <property type="match status" value="1"/>
</dbReference>
<dbReference type="InterPro" id="IPR029058">
    <property type="entry name" value="AB_hydrolase_fold"/>
</dbReference>
<dbReference type="EMBL" id="SDIF01000084">
    <property type="protein sequence ID" value="RXS63312.1"/>
    <property type="molecule type" value="Genomic_DNA"/>
</dbReference>
<dbReference type="PANTHER" id="PTHR43798">
    <property type="entry name" value="MONOACYLGLYCEROL LIPASE"/>
    <property type="match status" value="1"/>
</dbReference>
<dbReference type="GO" id="GO:0016020">
    <property type="term" value="C:membrane"/>
    <property type="evidence" value="ECO:0007669"/>
    <property type="project" value="TreeGrafter"/>
</dbReference>
<dbReference type="InterPro" id="IPR050266">
    <property type="entry name" value="AB_hydrolase_sf"/>
</dbReference>
<reference evidence="2 3" key="1">
    <citation type="submission" date="2019-01" db="EMBL/GenBank/DDBJ databases">
        <title>Draft genome sequences of the type strain Streptomyces sioyaensis DSM 40032 and its novel strain, TM32, a thermotolerant antibiotics-producing actinobacterium.</title>
        <authorList>
            <person name="Nakaew N."/>
            <person name="Lumyong S."/>
            <person name="Sloan W.T."/>
            <person name="Sungthong R."/>
        </authorList>
    </citation>
    <scope>NUCLEOTIDE SEQUENCE [LARGE SCALE GENOMIC DNA]</scope>
    <source>
        <strain evidence="2 3">DSM 40032</strain>
    </source>
</reference>
<gene>
    <name evidence="2" type="ORF">EST54_24255</name>
</gene>
<feature type="domain" description="AB hydrolase-1" evidence="1">
    <location>
        <begin position="102"/>
        <end position="232"/>
    </location>
</feature>
<protein>
    <submittedName>
        <fullName evidence="2">Alpha/beta hydrolase</fullName>
    </submittedName>
</protein>
<dbReference type="SUPFAM" id="SSF53474">
    <property type="entry name" value="alpha/beta-Hydrolases"/>
    <property type="match status" value="1"/>
</dbReference>
<proteinExistence type="predicted"/>
<evidence type="ECO:0000259" key="1">
    <source>
        <dbReference type="Pfam" id="PF00561"/>
    </source>
</evidence>
<sequence length="369" mass="39468">MDLADGPGRILRYEQSRWSEMSRSGIVRRGVRRGGSGVRGGILGPAGILVAAALLGTACSASATHSSLSADASTPAATSFARMVDIGQGRKMYLECHGSGSPTVILVPGLVAAADTWRYVRGSAGAMKASSSAVYPGVGRFTRVCSYDRPGTAREGGKFTPSTSVPQPTTPRGDVADLHTLLSTAKVPGPYVLVGWSAGGPIVRIYAGEYPHDVSGLVLVDAETEFLQSRLTPGQFATFLALERKDDKKRIAQWKDVERQDPVTVFRQVRAAPPVPKVPVVVLTGDEFDPRAFRARLPAGAPADYPQVFWRAQLASQGDLARTFPGARHVTKTRSDHNIQNNQPQLVIDAVREVVEKARRQESGRPSAS</sequence>
<keyword evidence="2" id="KW-0378">Hydrolase</keyword>